<dbReference type="Pfam" id="PF13966">
    <property type="entry name" value="zf-RVT"/>
    <property type="match status" value="1"/>
</dbReference>
<dbReference type="InterPro" id="IPR012337">
    <property type="entry name" value="RNaseH-like_sf"/>
</dbReference>
<feature type="domain" description="RNase H type-1" evidence="1">
    <location>
        <begin position="1"/>
        <end position="27"/>
    </location>
</feature>
<evidence type="ECO:0000259" key="1">
    <source>
        <dbReference type="PROSITE" id="PS50879"/>
    </source>
</evidence>
<organism evidence="2 3">
    <name type="scientific">Mycena alexandri</name>
    <dbReference type="NCBI Taxonomy" id="1745969"/>
    <lineage>
        <taxon>Eukaryota</taxon>
        <taxon>Fungi</taxon>
        <taxon>Dikarya</taxon>
        <taxon>Basidiomycota</taxon>
        <taxon>Agaricomycotina</taxon>
        <taxon>Agaricomycetes</taxon>
        <taxon>Agaricomycetidae</taxon>
        <taxon>Agaricales</taxon>
        <taxon>Marasmiineae</taxon>
        <taxon>Mycenaceae</taxon>
        <taxon>Mycena</taxon>
    </lineage>
</organism>
<reference evidence="2" key="1">
    <citation type="submission" date="2023-03" db="EMBL/GenBank/DDBJ databases">
        <title>Massive genome expansion in bonnet fungi (Mycena s.s.) driven by repeated elements and novel gene families across ecological guilds.</title>
        <authorList>
            <consortium name="Lawrence Berkeley National Laboratory"/>
            <person name="Harder C.B."/>
            <person name="Miyauchi S."/>
            <person name="Viragh M."/>
            <person name="Kuo A."/>
            <person name="Thoen E."/>
            <person name="Andreopoulos B."/>
            <person name="Lu D."/>
            <person name="Skrede I."/>
            <person name="Drula E."/>
            <person name="Henrissat B."/>
            <person name="Morin E."/>
            <person name="Kohler A."/>
            <person name="Barry K."/>
            <person name="LaButti K."/>
            <person name="Morin E."/>
            <person name="Salamov A."/>
            <person name="Lipzen A."/>
            <person name="Mereny Z."/>
            <person name="Hegedus B."/>
            <person name="Baldrian P."/>
            <person name="Stursova M."/>
            <person name="Weitz H."/>
            <person name="Taylor A."/>
            <person name="Grigoriev I.V."/>
            <person name="Nagy L.G."/>
            <person name="Martin F."/>
            <person name="Kauserud H."/>
        </authorList>
    </citation>
    <scope>NUCLEOTIDE SEQUENCE</scope>
    <source>
        <strain evidence="2">CBHHK200</strain>
    </source>
</reference>
<dbReference type="InterPro" id="IPR026960">
    <property type="entry name" value="RVT-Znf"/>
</dbReference>
<dbReference type="Gene3D" id="3.30.420.10">
    <property type="entry name" value="Ribonuclease H-like superfamily/Ribonuclease H"/>
    <property type="match status" value="1"/>
</dbReference>
<protein>
    <recommendedName>
        <fullName evidence="1">RNase H type-1 domain-containing protein</fullName>
    </recommendedName>
</protein>
<gene>
    <name evidence="2" type="ORF">C8F04DRAFT_969440</name>
</gene>
<dbReference type="InterPro" id="IPR002156">
    <property type="entry name" value="RNaseH_domain"/>
</dbReference>
<evidence type="ECO:0000313" key="2">
    <source>
        <dbReference type="EMBL" id="KAJ7024095.1"/>
    </source>
</evidence>
<dbReference type="GO" id="GO:0003676">
    <property type="term" value="F:nucleic acid binding"/>
    <property type="evidence" value="ECO:0007669"/>
    <property type="project" value="InterPro"/>
</dbReference>
<sequence length="217" mass="24517">TSFRWIKGHAGNIGNEEADKLASEGASKTTIDEVDMKIDSAFLMPGAKLQSITQSLAYKMIRKIKMRKPTYQEKLQRKATKRNMALAQEAVADDDDGVPPPSTIWKSTRHKDLSRSVRFFLWMLIHDGYKVGKHWDKIEGHEEKAECRICGIQESMEHILTRCDVAGQTEVWELASELWKLKTGGELPKPTTGQIMACAAGLKTKCRRNQILPHPDI</sequence>
<dbReference type="PROSITE" id="PS50879">
    <property type="entry name" value="RNASE_H_1"/>
    <property type="match status" value="1"/>
</dbReference>
<feature type="non-terminal residue" evidence="2">
    <location>
        <position position="1"/>
    </location>
</feature>
<dbReference type="EMBL" id="JARJCM010000175">
    <property type="protein sequence ID" value="KAJ7024095.1"/>
    <property type="molecule type" value="Genomic_DNA"/>
</dbReference>
<comment type="caution">
    <text evidence="2">The sequence shown here is derived from an EMBL/GenBank/DDBJ whole genome shotgun (WGS) entry which is preliminary data.</text>
</comment>
<dbReference type="GO" id="GO:0004523">
    <property type="term" value="F:RNA-DNA hybrid ribonuclease activity"/>
    <property type="evidence" value="ECO:0007669"/>
    <property type="project" value="InterPro"/>
</dbReference>
<name>A0AAD6WT87_9AGAR</name>
<accession>A0AAD6WT87</accession>
<dbReference type="Proteomes" id="UP001218188">
    <property type="component" value="Unassembled WGS sequence"/>
</dbReference>
<dbReference type="SUPFAM" id="SSF53098">
    <property type="entry name" value="Ribonuclease H-like"/>
    <property type="match status" value="1"/>
</dbReference>
<keyword evidence="3" id="KW-1185">Reference proteome</keyword>
<evidence type="ECO:0000313" key="3">
    <source>
        <dbReference type="Proteomes" id="UP001218188"/>
    </source>
</evidence>
<dbReference type="InterPro" id="IPR036397">
    <property type="entry name" value="RNaseH_sf"/>
</dbReference>
<dbReference type="AlphaFoldDB" id="A0AAD6WT87"/>
<proteinExistence type="predicted"/>
<dbReference type="Pfam" id="PF00075">
    <property type="entry name" value="RNase_H"/>
    <property type="match status" value="1"/>
</dbReference>